<evidence type="ECO:0000313" key="2">
    <source>
        <dbReference type="Proteomes" id="UP000308092"/>
    </source>
</evidence>
<accession>A0A4S3IYS7</accession>
<name>A0A4S3IYS7_9EURO</name>
<proteinExistence type="predicted"/>
<keyword evidence="2" id="KW-1185">Reference proteome</keyword>
<reference evidence="1 2" key="1">
    <citation type="submission" date="2019-03" db="EMBL/GenBank/DDBJ databases">
        <title>The genome sequence of a newly discovered highly antifungal drug resistant Aspergillus species, Aspergillus tanneri NIH 1004.</title>
        <authorList>
            <person name="Mounaud S."/>
            <person name="Singh I."/>
            <person name="Joardar V."/>
            <person name="Pakala S."/>
            <person name="Pakala S."/>
            <person name="Venepally P."/>
            <person name="Hoover J."/>
            <person name="Nierman W."/>
            <person name="Chung J."/>
            <person name="Losada L."/>
        </authorList>
    </citation>
    <scope>NUCLEOTIDE SEQUENCE [LARGE SCALE GENOMIC DNA]</scope>
    <source>
        <strain evidence="1 2">NIH1004</strain>
    </source>
</reference>
<protein>
    <submittedName>
        <fullName evidence="1">Uncharacterized protein</fullName>
    </submittedName>
</protein>
<dbReference type="EMBL" id="SOSA01001143">
    <property type="protein sequence ID" value="THC87556.1"/>
    <property type="molecule type" value="Genomic_DNA"/>
</dbReference>
<gene>
    <name evidence="1" type="ORF">EYZ11_012999</name>
</gene>
<comment type="caution">
    <text evidence="1">The sequence shown here is derived from an EMBL/GenBank/DDBJ whole genome shotgun (WGS) entry which is preliminary data.</text>
</comment>
<dbReference type="VEuPathDB" id="FungiDB:EYZ11_012999"/>
<dbReference type="AlphaFoldDB" id="A0A4S3IYS7"/>
<sequence>MGFYPDLKFQRLAAIGPSLNGQNSTPHTPIRNQKWAGTQFVLRNKFNSPPGASPWRRPVIWMLPSSVTSPVCRMSTGGVPEASRTLYGSWKQSG</sequence>
<dbReference type="Proteomes" id="UP000308092">
    <property type="component" value="Unassembled WGS sequence"/>
</dbReference>
<organism evidence="1 2">
    <name type="scientific">Aspergillus tanneri</name>
    <dbReference type="NCBI Taxonomy" id="1220188"/>
    <lineage>
        <taxon>Eukaryota</taxon>
        <taxon>Fungi</taxon>
        <taxon>Dikarya</taxon>
        <taxon>Ascomycota</taxon>
        <taxon>Pezizomycotina</taxon>
        <taxon>Eurotiomycetes</taxon>
        <taxon>Eurotiomycetidae</taxon>
        <taxon>Eurotiales</taxon>
        <taxon>Aspergillaceae</taxon>
        <taxon>Aspergillus</taxon>
        <taxon>Aspergillus subgen. Circumdati</taxon>
    </lineage>
</organism>
<evidence type="ECO:0000313" key="1">
    <source>
        <dbReference type="EMBL" id="THC87556.1"/>
    </source>
</evidence>